<dbReference type="HOGENOM" id="CLU_125509_0_0_12"/>
<protein>
    <submittedName>
        <fullName evidence="2">Uncharacterized protein</fullName>
    </submittedName>
</protein>
<gene>
    <name evidence="2" type="ordered locus">Turpa_3338</name>
</gene>
<dbReference type="Proteomes" id="UP000006048">
    <property type="component" value="Chromosome"/>
</dbReference>
<proteinExistence type="predicted"/>
<keyword evidence="3" id="KW-1185">Reference proteome</keyword>
<evidence type="ECO:0000313" key="2">
    <source>
        <dbReference type="EMBL" id="AFM13976.1"/>
    </source>
</evidence>
<name>I4B9L9_TURPD</name>
<dbReference type="EMBL" id="CP002959">
    <property type="protein sequence ID" value="AFM13976.1"/>
    <property type="molecule type" value="Genomic_DNA"/>
</dbReference>
<evidence type="ECO:0000313" key="3">
    <source>
        <dbReference type="Proteomes" id="UP000006048"/>
    </source>
</evidence>
<reference evidence="2 3" key="1">
    <citation type="submission" date="2012-06" db="EMBL/GenBank/DDBJ databases">
        <title>The complete chromosome of genome of Turneriella parva DSM 21527.</title>
        <authorList>
            <consortium name="US DOE Joint Genome Institute (JGI-PGF)"/>
            <person name="Lucas S."/>
            <person name="Han J."/>
            <person name="Lapidus A."/>
            <person name="Bruce D."/>
            <person name="Goodwin L."/>
            <person name="Pitluck S."/>
            <person name="Peters L."/>
            <person name="Kyrpides N."/>
            <person name="Mavromatis K."/>
            <person name="Ivanova N."/>
            <person name="Mikhailova N."/>
            <person name="Chertkov O."/>
            <person name="Detter J.C."/>
            <person name="Tapia R."/>
            <person name="Han C."/>
            <person name="Land M."/>
            <person name="Hauser L."/>
            <person name="Markowitz V."/>
            <person name="Cheng J.-F."/>
            <person name="Hugenholtz P."/>
            <person name="Woyke T."/>
            <person name="Wu D."/>
            <person name="Gronow S."/>
            <person name="Wellnitz S."/>
            <person name="Brambilla E."/>
            <person name="Klenk H.-P."/>
            <person name="Eisen J.A."/>
        </authorList>
    </citation>
    <scope>NUCLEOTIDE SEQUENCE [LARGE SCALE GENOMIC DNA]</scope>
    <source>
        <strain evidence="3">ATCC BAA-1111 / DSM 21527 / NCTC 11395 / H</strain>
    </source>
</reference>
<feature type="region of interest" description="Disordered" evidence="1">
    <location>
        <begin position="1"/>
        <end position="37"/>
    </location>
</feature>
<dbReference type="AlphaFoldDB" id="I4B9L9"/>
<dbReference type="KEGG" id="tpx:Turpa_3338"/>
<organism evidence="2 3">
    <name type="scientific">Turneriella parva (strain ATCC BAA-1111 / DSM 21527 / NCTC 11395 / H)</name>
    <name type="common">Leptospira parva</name>
    <dbReference type="NCBI Taxonomy" id="869212"/>
    <lineage>
        <taxon>Bacteria</taxon>
        <taxon>Pseudomonadati</taxon>
        <taxon>Spirochaetota</taxon>
        <taxon>Spirochaetia</taxon>
        <taxon>Leptospirales</taxon>
        <taxon>Leptospiraceae</taxon>
        <taxon>Turneriella</taxon>
    </lineage>
</organism>
<sequence length="185" mass="20453">MAAQLVKSVARRADSRARRRIDRAGVNGSQARDAWPAKPQYRIRTHSRISDAHKHRSQERQPSSRACASRQTLIFIEIASRKLDCTQCFFDFSATHRHGGQRLILQDDLGCAVFGATQIVSKATAARPPIKLNRAAGVDASSSPRPSTPIARRLAAQLVKFVLSRCRQAIAWGQVVACSQNPHFT</sequence>
<evidence type="ECO:0000256" key="1">
    <source>
        <dbReference type="SAM" id="MobiDB-lite"/>
    </source>
</evidence>
<accession>I4B9L9</accession>